<dbReference type="PRINTS" id="PR00669">
    <property type="entry name" value="INHIBINA"/>
</dbReference>
<dbReference type="OMA" id="DRDIFHQ"/>
<dbReference type="InterPro" id="IPR017948">
    <property type="entry name" value="TGFb_CS"/>
</dbReference>
<dbReference type="PANTHER" id="PTHR11848">
    <property type="entry name" value="TGF-BETA FAMILY"/>
    <property type="match status" value="1"/>
</dbReference>
<dbReference type="Gene3D" id="2.60.120.970">
    <property type="match status" value="1"/>
</dbReference>
<organism evidence="11 12">
    <name type="scientific">Hermetia illucens</name>
    <name type="common">Black soldier fly</name>
    <dbReference type="NCBI Taxonomy" id="343691"/>
    <lineage>
        <taxon>Eukaryota</taxon>
        <taxon>Metazoa</taxon>
        <taxon>Ecdysozoa</taxon>
        <taxon>Arthropoda</taxon>
        <taxon>Hexapoda</taxon>
        <taxon>Insecta</taxon>
        <taxon>Pterygota</taxon>
        <taxon>Neoptera</taxon>
        <taxon>Endopterygota</taxon>
        <taxon>Diptera</taxon>
        <taxon>Brachycera</taxon>
        <taxon>Stratiomyomorpha</taxon>
        <taxon>Stratiomyidae</taxon>
        <taxon>Hermetiinae</taxon>
        <taxon>Hermetia</taxon>
    </lineage>
</organism>
<sequence length="412" mass="47721">MRNVAILTFRVLFSALLAKGVLCEIIQVYTENEFDQTVVDEVNEEDIQHEILSALGLPEFEKQNWTRYPLNQAASEFILQMYDKLNEEDAYQRRGPGSRKRRWADYEDIDNLISPLDELKLHESDNVMTFMISSIPKFLQPCARKRPNHVLWFNTSQIPGNVSLANAQLKIYKHRIPEMGKIYEIMLYSISIHGRNKFRLSYLTSTETRSSYEGWLELNVTKMLAKWHLKPASNKGLYVEVNYWKNIWKEEVEIANAGLAGMTSVDSEKPFMVGYFRNKEGASPLQIGAIPYVRRKRRLSKSELYQLTRNQRCEKMRFSVDFKKLNWMNWIVAPDKFESSYCGGDCSFPLNGLDATNHAIIQTLVHLKNPKIPKPCCVPTELASIMLIYRVSQDLVNMKKYNNMAVKSCGCL</sequence>
<evidence type="ECO:0000313" key="12">
    <source>
        <dbReference type="Proteomes" id="UP000594454"/>
    </source>
</evidence>
<evidence type="ECO:0000259" key="10">
    <source>
        <dbReference type="PROSITE" id="PS51362"/>
    </source>
</evidence>
<feature type="domain" description="TGF-beta family profile" evidence="10">
    <location>
        <begin position="294"/>
        <end position="412"/>
    </location>
</feature>
<evidence type="ECO:0000256" key="8">
    <source>
        <dbReference type="RuleBase" id="RU000354"/>
    </source>
</evidence>
<evidence type="ECO:0000256" key="5">
    <source>
        <dbReference type="ARBA" id="ARBA00023030"/>
    </source>
</evidence>
<feature type="signal peptide" evidence="9">
    <location>
        <begin position="1"/>
        <end position="23"/>
    </location>
</feature>
<proteinExistence type="inferred from homology"/>
<evidence type="ECO:0000256" key="6">
    <source>
        <dbReference type="ARBA" id="ARBA00023157"/>
    </source>
</evidence>
<evidence type="ECO:0000313" key="11">
    <source>
        <dbReference type="EMBL" id="CAD7090544.1"/>
    </source>
</evidence>
<keyword evidence="12" id="KW-1185">Reference proteome</keyword>
<keyword evidence="7" id="KW-0325">Glycoprotein</keyword>
<gene>
    <name evidence="11" type="ORF">HERILL_LOCUS13018</name>
</gene>
<evidence type="ECO:0000256" key="4">
    <source>
        <dbReference type="ARBA" id="ARBA00022729"/>
    </source>
</evidence>
<protein>
    <recommendedName>
        <fullName evidence="10">TGF-beta family profile domain-containing protein</fullName>
    </recommendedName>
</protein>
<dbReference type="SUPFAM" id="SSF57501">
    <property type="entry name" value="Cystine-knot cytokines"/>
    <property type="match status" value="1"/>
</dbReference>
<dbReference type="InterPro" id="IPR015615">
    <property type="entry name" value="TGF-beta-rel"/>
</dbReference>
<evidence type="ECO:0000256" key="7">
    <source>
        <dbReference type="ARBA" id="ARBA00023180"/>
    </source>
</evidence>
<dbReference type="Pfam" id="PF00688">
    <property type="entry name" value="TGFb_propeptide"/>
    <property type="match status" value="1"/>
</dbReference>
<comment type="similarity">
    <text evidence="2 8">Belongs to the TGF-beta family.</text>
</comment>
<dbReference type="InterPro" id="IPR029034">
    <property type="entry name" value="Cystine-knot_cytokine"/>
</dbReference>
<dbReference type="GO" id="GO:0005615">
    <property type="term" value="C:extracellular space"/>
    <property type="evidence" value="ECO:0007669"/>
    <property type="project" value="TreeGrafter"/>
</dbReference>
<evidence type="ECO:0000256" key="2">
    <source>
        <dbReference type="ARBA" id="ARBA00006656"/>
    </source>
</evidence>
<accession>A0A7R8YYV9</accession>
<evidence type="ECO:0000256" key="3">
    <source>
        <dbReference type="ARBA" id="ARBA00022525"/>
    </source>
</evidence>
<dbReference type="InParanoid" id="A0A7R8YYV9"/>
<name>A0A7R8YYV9_HERIL</name>
<comment type="subcellular location">
    <subcellularLocation>
        <location evidence="1">Secreted</location>
    </subcellularLocation>
</comment>
<dbReference type="CDD" id="cd13761">
    <property type="entry name" value="TGF_beta_BMP5_like"/>
    <property type="match status" value="1"/>
</dbReference>
<dbReference type="Gene3D" id="2.10.90.10">
    <property type="entry name" value="Cystine-knot cytokines"/>
    <property type="match status" value="1"/>
</dbReference>
<evidence type="ECO:0000256" key="9">
    <source>
        <dbReference type="SAM" id="SignalP"/>
    </source>
</evidence>
<dbReference type="Proteomes" id="UP000594454">
    <property type="component" value="Chromosome 5"/>
</dbReference>
<dbReference type="FunFam" id="2.10.90.10:FF:000052">
    <property type="entry name" value="Bone morphogenetic protein"/>
    <property type="match status" value="1"/>
</dbReference>
<dbReference type="InterPro" id="IPR001111">
    <property type="entry name" value="TGF-b_propeptide"/>
</dbReference>
<dbReference type="PROSITE" id="PS51362">
    <property type="entry name" value="TGF_BETA_2"/>
    <property type="match status" value="1"/>
</dbReference>
<dbReference type="Pfam" id="PF00019">
    <property type="entry name" value="TGF_beta"/>
    <property type="match status" value="1"/>
</dbReference>
<feature type="chain" id="PRO_5031167747" description="TGF-beta family profile domain-containing protein" evidence="9">
    <location>
        <begin position="24"/>
        <end position="412"/>
    </location>
</feature>
<evidence type="ECO:0000256" key="1">
    <source>
        <dbReference type="ARBA" id="ARBA00004613"/>
    </source>
</evidence>
<keyword evidence="5 8" id="KW-0339">Growth factor</keyword>
<dbReference type="GO" id="GO:0008083">
    <property type="term" value="F:growth factor activity"/>
    <property type="evidence" value="ECO:0007669"/>
    <property type="project" value="UniProtKB-KW"/>
</dbReference>
<keyword evidence="3" id="KW-0964">Secreted</keyword>
<dbReference type="PANTHER" id="PTHR11848:SF310">
    <property type="entry name" value="PROTEIN 60A-RELATED"/>
    <property type="match status" value="1"/>
</dbReference>
<dbReference type="SMART" id="SM00204">
    <property type="entry name" value="TGFB"/>
    <property type="match status" value="1"/>
</dbReference>
<keyword evidence="6" id="KW-1015">Disulfide bond</keyword>
<dbReference type="EMBL" id="LR899013">
    <property type="protein sequence ID" value="CAD7090544.1"/>
    <property type="molecule type" value="Genomic_DNA"/>
</dbReference>
<reference evidence="11 12" key="1">
    <citation type="submission" date="2020-11" db="EMBL/GenBank/DDBJ databases">
        <authorList>
            <person name="Wallbank WR R."/>
            <person name="Pardo Diaz C."/>
            <person name="Kozak K."/>
            <person name="Martin S."/>
            <person name="Jiggins C."/>
            <person name="Moest M."/>
            <person name="Warren A I."/>
            <person name="Generalovic N T."/>
            <person name="Byers J.R.P. K."/>
            <person name="Montejo-Kovacevich G."/>
            <person name="Yen C E."/>
        </authorList>
    </citation>
    <scope>NUCLEOTIDE SEQUENCE [LARGE SCALE GENOMIC DNA]</scope>
</reference>
<dbReference type="GO" id="GO:0005125">
    <property type="term" value="F:cytokine activity"/>
    <property type="evidence" value="ECO:0007669"/>
    <property type="project" value="TreeGrafter"/>
</dbReference>
<keyword evidence="4 9" id="KW-0732">Signal</keyword>
<dbReference type="OrthoDB" id="5987191at2759"/>
<dbReference type="InterPro" id="IPR001839">
    <property type="entry name" value="TGF-b_C"/>
</dbReference>
<dbReference type="PROSITE" id="PS00250">
    <property type="entry name" value="TGF_BETA_1"/>
    <property type="match status" value="1"/>
</dbReference>
<dbReference type="AlphaFoldDB" id="A0A7R8YYV9"/>